<organism evidence="3 4">
    <name type="scientific">Rubroshorea leprosula</name>
    <dbReference type="NCBI Taxonomy" id="152421"/>
    <lineage>
        <taxon>Eukaryota</taxon>
        <taxon>Viridiplantae</taxon>
        <taxon>Streptophyta</taxon>
        <taxon>Embryophyta</taxon>
        <taxon>Tracheophyta</taxon>
        <taxon>Spermatophyta</taxon>
        <taxon>Magnoliopsida</taxon>
        <taxon>eudicotyledons</taxon>
        <taxon>Gunneridae</taxon>
        <taxon>Pentapetalae</taxon>
        <taxon>rosids</taxon>
        <taxon>malvids</taxon>
        <taxon>Malvales</taxon>
        <taxon>Dipterocarpaceae</taxon>
        <taxon>Rubroshorea</taxon>
    </lineage>
</organism>
<evidence type="ECO:0000256" key="1">
    <source>
        <dbReference type="ARBA" id="ARBA00005536"/>
    </source>
</evidence>
<accession>A0AAV5LHC0</accession>
<dbReference type="PANTHER" id="PTHR12161">
    <property type="entry name" value="IST1 FAMILY MEMBER"/>
    <property type="match status" value="1"/>
</dbReference>
<feature type="region of interest" description="Disordered" evidence="2">
    <location>
        <begin position="341"/>
        <end position="391"/>
    </location>
</feature>
<feature type="compositionally biased region" description="Polar residues" evidence="2">
    <location>
        <begin position="226"/>
        <end position="243"/>
    </location>
</feature>
<feature type="region of interest" description="Disordered" evidence="2">
    <location>
        <begin position="212"/>
        <end position="243"/>
    </location>
</feature>
<name>A0AAV5LHC0_9ROSI</name>
<dbReference type="Pfam" id="PF03398">
    <property type="entry name" value="Ist1"/>
    <property type="match status" value="1"/>
</dbReference>
<dbReference type="Proteomes" id="UP001054252">
    <property type="component" value="Unassembled WGS sequence"/>
</dbReference>
<evidence type="ECO:0000313" key="3">
    <source>
        <dbReference type="EMBL" id="GKV36770.1"/>
    </source>
</evidence>
<dbReference type="PANTHER" id="PTHR12161:SF44">
    <property type="entry name" value="REGULATOR OF VPS4 ACTIVITY IN THE MVB PATHWAY PROTEIN"/>
    <property type="match status" value="1"/>
</dbReference>
<protein>
    <recommendedName>
        <fullName evidence="5">Regulator of Vps4 activity in the MVB pathway protein</fullName>
    </recommendedName>
</protein>
<keyword evidence="4" id="KW-1185">Reference proteome</keyword>
<dbReference type="EMBL" id="BPVZ01000118">
    <property type="protein sequence ID" value="GKV36770.1"/>
    <property type="molecule type" value="Genomic_DNA"/>
</dbReference>
<proteinExistence type="inferred from homology"/>
<feature type="compositionally biased region" description="Basic residues" evidence="2">
    <location>
        <begin position="369"/>
        <end position="380"/>
    </location>
</feature>
<sequence length="573" mass="64876">MLIVLNMQPLVAVRRLGTSDLSLQDCPNDINEAVSSLIFASARCGDLPELYAIRRLFEERYGQRFATGAVESYPGNLVNPEVKEKLSINSVPDDVKHRLVDEIIRDYCLRPEGLGLLAIEYPSVLQKQDEENIPTCVDKIEESPVQNSDVIEIEENSMYVEPTSMTKSISNGPFHSQSLQNSNVISASVSCSLVQQSSPDVMESPVMNKEEKGANFSGDSGFESEVGSTVDTESQGSDRNVTATLKHKDKRLKAVSSSESLTQFFGETFVYLDDIEEIQSSTTQERSFQEQRLFKFKSPIPPKTEEIISEFSDGRYMDHYEEVSQISGSWNSWKSSNDVRKRSRRKSISRESSVMQDTDHDIYYEKSSSHKHRSHNRRKLQNSAKDRNSATAEENVLSSYGQKIMKQHSYTNNCKYNARKSCCNCSFNSDVNDCSLEHPCYFYPGDEKDEKEAPPWKQKRGLINLGQFPTTDLEENSGDYFCQSSRYGGSSNEMEWTKVEQTALPQNLRRRSYSNGESVHVVFTCQIYGSQEGIHAEKAVKSPTLFPLPAYRTSSSITAKFMALKKEYLQNKQ</sequence>
<evidence type="ECO:0000256" key="2">
    <source>
        <dbReference type="SAM" id="MobiDB-lite"/>
    </source>
</evidence>
<comment type="caution">
    <text evidence="3">The sequence shown here is derived from an EMBL/GenBank/DDBJ whole genome shotgun (WGS) entry which is preliminary data.</text>
</comment>
<dbReference type="InterPro" id="IPR042277">
    <property type="entry name" value="IST1-like"/>
</dbReference>
<comment type="similarity">
    <text evidence="1">Belongs to the IST1 family.</text>
</comment>
<feature type="compositionally biased region" description="Basic and acidic residues" evidence="2">
    <location>
        <begin position="357"/>
        <end position="368"/>
    </location>
</feature>
<evidence type="ECO:0008006" key="5">
    <source>
        <dbReference type="Google" id="ProtNLM"/>
    </source>
</evidence>
<gene>
    <name evidence="3" type="ORF">SLEP1_g44864</name>
</gene>
<dbReference type="AlphaFoldDB" id="A0AAV5LHC0"/>
<reference evidence="3 4" key="1">
    <citation type="journal article" date="2021" name="Commun. Biol.">
        <title>The genome of Shorea leprosula (Dipterocarpaceae) highlights the ecological relevance of drought in aseasonal tropical rainforests.</title>
        <authorList>
            <person name="Ng K.K.S."/>
            <person name="Kobayashi M.J."/>
            <person name="Fawcett J.A."/>
            <person name="Hatakeyama M."/>
            <person name="Paape T."/>
            <person name="Ng C.H."/>
            <person name="Ang C.C."/>
            <person name="Tnah L.H."/>
            <person name="Lee C.T."/>
            <person name="Nishiyama T."/>
            <person name="Sese J."/>
            <person name="O'Brien M.J."/>
            <person name="Copetti D."/>
            <person name="Mohd Noor M.I."/>
            <person name="Ong R.C."/>
            <person name="Putra M."/>
            <person name="Sireger I.Z."/>
            <person name="Indrioko S."/>
            <person name="Kosugi Y."/>
            <person name="Izuno A."/>
            <person name="Isagi Y."/>
            <person name="Lee S.L."/>
            <person name="Shimizu K.K."/>
        </authorList>
    </citation>
    <scope>NUCLEOTIDE SEQUENCE [LARGE SCALE GENOMIC DNA]</scope>
    <source>
        <strain evidence="3">214</strain>
    </source>
</reference>
<dbReference type="GO" id="GO:0015031">
    <property type="term" value="P:protein transport"/>
    <property type="evidence" value="ECO:0007669"/>
    <property type="project" value="InterPro"/>
</dbReference>
<evidence type="ECO:0000313" key="4">
    <source>
        <dbReference type="Proteomes" id="UP001054252"/>
    </source>
</evidence>
<dbReference type="InterPro" id="IPR005061">
    <property type="entry name" value="Ist1"/>
</dbReference>
<dbReference type="Gene3D" id="1.20.1260.60">
    <property type="entry name" value="Vacuolar protein sorting-associated protein Ist1"/>
    <property type="match status" value="1"/>
</dbReference>